<gene>
    <name evidence="1" type="ORF">RAN89_06370</name>
</gene>
<evidence type="ECO:0000313" key="2">
    <source>
        <dbReference type="Proteomes" id="UP001302257"/>
    </source>
</evidence>
<proteinExistence type="predicted"/>
<dbReference type="EMBL" id="CP132507">
    <property type="protein sequence ID" value="WNO06051.1"/>
    <property type="molecule type" value="Genomic_DNA"/>
</dbReference>
<organism evidence="1 2">
    <name type="scientific">Rhodoferax mekongensis</name>
    <dbReference type="NCBI Taxonomy" id="3068341"/>
    <lineage>
        <taxon>Bacteria</taxon>
        <taxon>Pseudomonadati</taxon>
        <taxon>Pseudomonadota</taxon>
        <taxon>Betaproteobacteria</taxon>
        <taxon>Burkholderiales</taxon>
        <taxon>Comamonadaceae</taxon>
        <taxon>Rhodoferax</taxon>
    </lineage>
</organism>
<dbReference type="RefSeq" id="WP_313868773.1">
    <property type="nucleotide sequence ID" value="NZ_CP132507.1"/>
</dbReference>
<dbReference type="Proteomes" id="UP001302257">
    <property type="component" value="Chromosome"/>
</dbReference>
<accession>A0ABZ0B2D3</accession>
<keyword evidence="2" id="KW-1185">Reference proteome</keyword>
<evidence type="ECO:0008006" key="3">
    <source>
        <dbReference type="Google" id="ProtNLM"/>
    </source>
</evidence>
<protein>
    <recommendedName>
        <fullName evidence="3">Tail fiber protein</fullName>
    </recommendedName>
</protein>
<evidence type="ECO:0000313" key="1">
    <source>
        <dbReference type="EMBL" id="WNO06051.1"/>
    </source>
</evidence>
<sequence>MTNFRMPQVRTETEFFAFTGGLDTQSPALRMPPGVAISALNYEPNQNGGYSRMKGYERFDGRPSPSGAPSVATGAVTAAQEAQSLVDQADIRRALIAAVPGSGPVRGVVLYAGKVYAFRDNVGATAGVMYVSSTSGWQAVALGEEVVFTNANTNVTDGDVLTQGGVTATVQRVVVETGSLQSGVNTGRLILTGRTGGNLASGAATSTGSGSLTLSGVQTAITLPPGGKYQFDQYNFFGGVATRRLYGVNGVGRAFEFDGTVFVPLRTGAAVDTPAFIKANRKYLYLAIGSSLINGSVGNPYRFVSGEGAVENGMGDTITGLCGLTGDSLGVKCRNSSYLLSGSSQTDWVINTIRDDVGCVPYTLQTMSDTYMLDDRGVTSIQAVQNFGNFEDATLSRKIQPLINRIRNKVSGSYVSRSRGLYVLVTNDGGILWMAMLNKQLVGFLDGQLGFNPNCAWSGEDTDGAEQTFLGGDNGFVYEMDKGSTFDGAAIPSYIKIYYYSSKSPRIRKRYRKMVVEMSAVLYSQIQFRADLTYGDPDVQQTQARSFETGGSGGSWDDANWDEFFWDSQDVIVPEVPLEGTGLNIALQFQSNTKLDFGHTLQGAIIHYTMRRQQR</sequence>
<name>A0ABZ0B2D3_9BURK</name>
<reference evidence="1 2" key="1">
    <citation type="submission" date="2023-08" db="EMBL/GenBank/DDBJ databases">
        <title>Rhodoferax potami sp. nov. and Rhodoferax mekongensis sp. nov., isolated from the Mekong River in Thailand.</title>
        <authorList>
            <person name="Kitikhun S."/>
            <person name="Charoenyingcharoen P."/>
            <person name="Siriarchawattana P."/>
            <person name="Likhitrattanapisal S."/>
            <person name="Nilsakha T."/>
            <person name="Chanpet A."/>
            <person name="Rattanawaree P."/>
            <person name="Ingsriswang S."/>
        </authorList>
    </citation>
    <scope>NUCLEOTIDE SEQUENCE [LARGE SCALE GENOMIC DNA]</scope>
    <source>
        <strain evidence="1 2">TBRC 17307</strain>
    </source>
</reference>